<dbReference type="EMBL" id="JAIWYP010000004">
    <property type="protein sequence ID" value="KAH3841833.1"/>
    <property type="molecule type" value="Genomic_DNA"/>
</dbReference>
<gene>
    <name evidence="1" type="ORF">DPMN_115314</name>
</gene>
<dbReference type="AlphaFoldDB" id="A0A9D4KLQ1"/>
<evidence type="ECO:0000313" key="2">
    <source>
        <dbReference type="Proteomes" id="UP000828390"/>
    </source>
</evidence>
<name>A0A9D4KLQ1_DREPO</name>
<dbReference type="Proteomes" id="UP000828390">
    <property type="component" value="Unassembled WGS sequence"/>
</dbReference>
<comment type="caution">
    <text evidence="1">The sequence shown here is derived from an EMBL/GenBank/DDBJ whole genome shotgun (WGS) entry which is preliminary data.</text>
</comment>
<sequence length="80" mass="9708">MDGKAYYRAVRGHKLAYEAIWRFKLRYFSQWLESKEEEIPELEHEVREVAFEMKSRFNQDDIRGANDNLLEAVKEKKITR</sequence>
<evidence type="ECO:0000313" key="1">
    <source>
        <dbReference type="EMBL" id="KAH3841833.1"/>
    </source>
</evidence>
<reference evidence="1" key="2">
    <citation type="submission" date="2020-11" db="EMBL/GenBank/DDBJ databases">
        <authorList>
            <person name="McCartney M.A."/>
            <person name="Auch B."/>
            <person name="Kono T."/>
            <person name="Mallez S."/>
            <person name="Becker A."/>
            <person name="Gohl D.M."/>
            <person name="Silverstein K.A.T."/>
            <person name="Koren S."/>
            <person name="Bechman K.B."/>
            <person name="Herman A."/>
            <person name="Abrahante J.E."/>
            <person name="Garbe J."/>
        </authorList>
    </citation>
    <scope>NUCLEOTIDE SEQUENCE</scope>
    <source>
        <strain evidence="1">Duluth1</strain>
        <tissue evidence="1">Whole animal</tissue>
    </source>
</reference>
<keyword evidence="2" id="KW-1185">Reference proteome</keyword>
<organism evidence="1 2">
    <name type="scientific">Dreissena polymorpha</name>
    <name type="common">Zebra mussel</name>
    <name type="synonym">Mytilus polymorpha</name>
    <dbReference type="NCBI Taxonomy" id="45954"/>
    <lineage>
        <taxon>Eukaryota</taxon>
        <taxon>Metazoa</taxon>
        <taxon>Spiralia</taxon>
        <taxon>Lophotrochozoa</taxon>
        <taxon>Mollusca</taxon>
        <taxon>Bivalvia</taxon>
        <taxon>Autobranchia</taxon>
        <taxon>Heteroconchia</taxon>
        <taxon>Euheterodonta</taxon>
        <taxon>Imparidentia</taxon>
        <taxon>Neoheterodontei</taxon>
        <taxon>Myida</taxon>
        <taxon>Dreissenoidea</taxon>
        <taxon>Dreissenidae</taxon>
        <taxon>Dreissena</taxon>
    </lineage>
</organism>
<reference evidence="1" key="1">
    <citation type="journal article" date="2019" name="bioRxiv">
        <title>The Genome of the Zebra Mussel, Dreissena polymorpha: A Resource for Invasive Species Research.</title>
        <authorList>
            <person name="McCartney M.A."/>
            <person name="Auch B."/>
            <person name="Kono T."/>
            <person name="Mallez S."/>
            <person name="Zhang Y."/>
            <person name="Obille A."/>
            <person name="Becker A."/>
            <person name="Abrahante J.E."/>
            <person name="Garbe J."/>
            <person name="Badalamenti J.P."/>
            <person name="Herman A."/>
            <person name="Mangelson H."/>
            <person name="Liachko I."/>
            <person name="Sullivan S."/>
            <person name="Sone E.D."/>
            <person name="Koren S."/>
            <person name="Silverstein K.A.T."/>
            <person name="Beckman K.B."/>
            <person name="Gohl D.M."/>
        </authorList>
    </citation>
    <scope>NUCLEOTIDE SEQUENCE</scope>
    <source>
        <strain evidence="1">Duluth1</strain>
        <tissue evidence="1">Whole animal</tissue>
    </source>
</reference>
<protein>
    <submittedName>
        <fullName evidence="1">Uncharacterized protein</fullName>
    </submittedName>
</protein>
<accession>A0A9D4KLQ1</accession>
<proteinExistence type="predicted"/>